<gene>
    <name evidence="1" type="ordered locus">PERMA_A0040</name>
</gene>
<organism evidence="1 2">
    <name type="scientific">Persephonella marina (strain DSM 14350 / EX-H1)</name>
    <dbReference type="NCBI Taxonomy" id="123214"/>
    <lineage>
        <taxon>Bacteria</taxon>
        <taxon>Pseudomonadati</taxon>
        <taxon>Aquificota</taxon>
        <taxon>Aquificia</taxon>
        <taxon>Aquificales</taxon>
        <taxon>Hydrogenothermaceae</taxon>
        <taxon>Persephonella</taxon>
    </lineage>
</organism>
<sequence length="124" mass="14412">MAWKKVEVKEEKHLDEVWVSFGKEPKGDVNAKVINEGESIEGYIEKITKSTKFKQPIVSLISGDVRYLMFAPKDLEKKIDSLIEEVDGKMVYTRITFTGIKELDEDRKAYTFEVEYDDENVLEE</sequence>
<geneLocation type="plasmid" evidence="2">
    <name>pPERMA01</name>
</geneLocation>
<dbReference type="HOGENOM" id="CLU_2001714_0_0_0"/>
<evidence type="ECO:0000313" key="1">
    <source>
        <dbReference type="EMBL" id="ACO04952.1"/>
    </source>
</evidence>
<dbReference type="AlphaFoldDB" id="C0QUW9"/>
<proteinExistence type="predicted"/>
<keyword evidence="2" id="KW-1185">Reference proteome</keyword>
<name>C0QUW9_PERMH</name>
<protein>
    <submittedName>
        <fullName evidence="1">Uncharacterized protein</fullName>
    </submittedName>
</protein>
<dbReference type="PaxDb" id="123214-PERMA_A0040"/>
<reference evidence="1 2" key="1">
    <citation type="journal article" date="2009" name="J. Bacteriol.">
        <title>Complete and draft genome sequences of six members of the Aquificales.</title>
        <authorList>
            <person name="Reysenbach A.L."/>
            <person name="Hamamura N."/>
            <person name="Podar M."/>
            <person name="Griffiths E."/>
            <person name="Ferreira S."/>
            <person name="Hochstein R."/>
            <person name="Heidelberg J."/>
            <person name="Johnson J."/>
            <person name="Mead D."/>
            <person name="Pohorille A."/>
            <person name="Sarmiento M."/>
            <person name="Schweighofer K."/>
            <person name="Seshadri R."/>
            <person name="Voytek M.A."/>
        </authorList>
    </citation>
    <scope>NUCLEOTIDE SEQUENCE [LARGE SCALE GENOMIC DNA]</scope>
    <source>
        <strain evidence="2">DSM 14350 / EX-H1</strain>
        <plasmid evidence="2">pPERMA01</plasmid>
    </source>
</reference>
<accession>C0QUW9</accession>
<keyword evidence="1" id="KW-0614">Plasmid</keyword>
<dbReference type="Proteomes" id="UP000001366">
    <property type="component" value="Plasmid unnamed"/>
</dbReference>
<dbReference type="EMBL" id="CP001231">
    <property type="protein sequence ID" value="ACO04952.1"/>
    <property type="molecule type" value="Genomic_DNA"/>
</dbReference>
<evidence type="ECO:0000313" key="2">
    <source>
        <dbReference type="Proteomes" id="UP000001366"/>
    </source>
</evidence>
<dbReference type="RefSeq" id="WP_012675140.1">
    <property type="nucleotide sequence ID" value="NC_012439.1"/>
</dbReference>
<dbReference type="KEGG" id="pmx:PERMA_A0040"/>